<dbReference type="GO" id="GO:0000160">
    <property type="term" value="P:phosphorelay signal transduction system"/>
    <property type="evidence" value="ECO:0007669"/>
    <property type="project" value="UniProtKB-KW"/>
</dbReference>
<keyword evidence="1 3" id="KW-0597">Phosphoprotein</keyword>
<evidence type="ECO:0000256" key="2">
    <source>
        <dbReference type="ARBA" id="ARBA00023012"/>
    </source>
</evidence>
<dbReference type="Gene3D" id="3.40.50.300">
    <property type="entry name" value="P-loop containing nucleotide triphosphate hydrolases"/>
    <property type="match status" value="1"/>
</dbReference>
<evidence type="ECO:0000259" key="4">
    <source>
        <dbReference type="PROSITE" id="PS50110"/>
    </source>
</evidence>
<dbReference type="RefSeq" id="WP_092121051.1">
    <property type="nucleotide sequence ID" value="NZ_FMXO01000011.1"/>
</dbReference>
<dbReference type="CDD" id="cd00156">
    <property type="entry name" value="REC"/>
    <property type="match status" value="1"/>
</dbReference>
<reference evidence="5 6" key="1">
    <citation type="submission" date="2016-10" db="EMBL/GenBank/DDBJ databases">
        <authorList>
            <person name="de Groot N.N."/>
        </authorList>
    </citation>
    <scope>NUCLEOTIDE SEQUENCE [LARGE SCALE GENOMIC DNA]</scope>
    <source>
        <strain evidence="5 6">ASO4-2</strain>
    </source>
</reference>
<evidence type="ECO:0000256" key="3">
    <source>
        <dbReference type="PROSITE-ProRule" id="PRU00169"/>
    </source>
</evidence>
<dbReference type="PANTHER" id="PTHR44591:SF14">
    <property type="entry name" value="PROTEIN PILG"/>
    <property type="match status" value="1"/>
</dbReference>
<dbReference type="SUPFAM" id="SSF52172">
    <property type="entry name" value="CheY-like"/>
    <property type="match status" value="1"/>
</dbReference>
<dbReference type="Pfam" id="PF00072">
    <property type="entry name" value="Response_reg"/>
    <property type="match status" value="1"/>
</dbReference>
<dbReference type="OrthoDB" id="9800029at2"/>
<dbReference type="AlphaFoldDB" id="A0A1G6DDL9"/>
<dbReference type="EMBL" id="FMXO01000011">
    <property type="protein sequence ID" value="SDB42935.1"/>
    <property type="molecule type" value="Genomic_DNA"/>
</dbReference>
<dbReference type="InterPro" id="IPR011006">
    <property type="entry name" value="CheY-like_superfamily"/>
</dbReference>
<dbReference type="InterPro" id="IPR050595">
    <property type="entry name" value="Bact_response_regulator"/>
</dbReference>
<name>A0A1G6DDL9_9BACT</name>
<dbReference type="Pfam" id="PF13189">
    <property type="entry name" value="Cytidylate_kin2"/>
    <property type="match status" value="1"/>
</dbReference>
<feature type="domain" description="Response regulatory" evidence="4">
    <location>
        <begin position="282"/>
        <end position="396"/>
    </location>
</feature>
<gene>
    <name evidence="5" type="ORF">SAMN05660653_02062</name>
</gene>
<protein>
    <submittedName>
        <fullName evidence="5">Response regulator containing CheY-like receiver, AAA-type ATPase, and DNA-binding domains</fullName>
    </submittedName>
</protein>
<evidence type="ECO:0000256" key="1">
    <source>
        <dbReference type="ARBA" id="ARBA00022553"/>
    </source>
</evidence>
<dbReference type="STRING" id="617002.SAMN05660653_02062"/>
<keyword evidence="2" id="KW-0902">Two-component regulatory system</keyword>
<dbReference type="Proteomes" id="UP000198771">
    <property type="component" value="Unassembled WGS sequence"/>
</dbReference>
<keyword evidence="6" id="KW-1185">Reference proteome</keyword>
<dbReference type="InterPro" id="IPR001789">
    <property type="entry name" value="Sig_transdc_resp-reg_receiver"/>
</dbReference>
<dbReference type="InterPro" id="IPR027417">
    <property type="entry name" value="P-loop_NTPase"/>
</dbReference>
<sequence length="403" mass="45460">MPIITLVSAAYCREEEVARALAAALSLRIVEDREIIAEASAKYSIKENKFYQALFGKPSVFNVFTRDRERCVSCYKAVLAARLLEDDQLILGLGGYLVPRTVTHVLQVSLTADTAFRMDRARQVHDLEPKALSKLLDQEDASVTRWTEYLNWKNPTQTSPSDILISMDNMSVENAVELIQDRARRSVTLPTVESMQAVEEFVLIARIEAALAVKGHVLKVEIKSGKIVLRVDKNIVRPERLEEELLEIVRDIVPDREVEVQLGSDMFQTDVYRPYDFENPSKVLVVDDEMDFAARLSERLKMREMGVAVVTSGEEALELVEEDEPEVVILDLKMPEISGEEVLRMIQKGHPKIPVIILSGMGDPAKFQACMDMGAFACLQKPADFKELTETIRRAYASLEQQT</sequence>
<dbReference type="PROSITE" id="PS50110">
    <property type="entry name" value="RESPONSE_REGULATORY"/>
    <property type="match status" value="1"/>
</dbReference>
<dbReference type="SMART" id="SM00448">
    <property type="entry name" value="REC"/>
    <property type="match status" value="1"/>
</dbReference>
<dbReference type="GO" id="GO:0003677">
    <property type="term" value="F:DNA binding"/>
    <property type="evidence" value="ECO:0007669"/>
    <property type="project" value="UniProtKB-KW"/>
</dbReference>
<accession>A0A1G6DDL9</accession>
<keyword evidence="5" id="KW-0238">DNA-binding</keyword>
<evidence type="ECO:0000313" key="6">
    <source>
        <dbReference type="Proteomes" id="UP000198771"/>
    </source>
</evidence>
<evidence type="ECO:0000313" key="5">
    <source>
        <dbReference type="EMBL" id="SDB42935.1"/>
    </source>
</evidence>
<feature type="modified residue" description="4-aspartylphosphate" evidence="3">
    <location>
        <position position="331"/>
    </location>
</feature>
<organism evidence="5 6">
    <name type="scientific">Desulfonatronum thiosulfatophilum</name>
    <dbReference type="NCBI Taxonomy" id="617002"/>
    <lineage>
        <taxon>Bacteria</taxon>
        <taxon>Pseudomonadati</taxon>
        <taxon>Thermodesulfobacteriota</taxon>
        <taxon>Desulfovibrionia</taxon>
        <taxon>Desulfovibrionales</taxon>
        <taxon>Desulfonatronaceae</taxon>
        <taxon>Desulfonatronum</taxon>
    </lineage>
</organism>
<dbReference type="PANTHER" id="PTHR44591">
    <property type="entry name" value="STRESS RESPONSE REGULATOR PROTEIN 1"/>
    <property type="match status" value="1"/>
</dbReference>
<proteinExistence type="predicted"/>
<dbReference type="Gene3D" id="3.40.50.2300">
    <property type="match status" value="1"/>
</dbReference>